<gene>
    <name evidence="1" type="ORF">S03H2_52916</name>
</gene>
<organism evidence="1">
    <name type="scientific">marine sediment metagenome</name>
    <dbReference type="NCBI Taxonomy" id="412755"/>
    <lineage>
        <taxon>unclassified sequences</taxon>
        <taxon>metagenomes</taxon>
        <taxon>ecological metagenomes</taxon>
    </lineage>
</organism>
<accession>X1HK64</accession>
<sequence length="48" mass="5257">MGGVEGKDSIRLTQLNLLDNNRFCLISVYVPEGIVMSSDSRQSITIEG</sequence>
<dbReference type="EMBL" id="BARU01033655">
    <property type="protein sequence ID" value="GAH69877.1"/>
    <property type="molecule type" value="Genomic_DNA"/>
</dbReference>
<name>X1HK64_9ZZZZ</name>
<reference evidence="1" key="1">
    <citation type="journal article" date="2014" name="Front. Microbiol.">
        <title>High frequency of phylogenetically diverse reductive dehalogenase-homologous genes in deep subseafloor sedimentary metagenomes.</title>
        <authorList>
            <person name="Kawai M."/>
            <person name="Futagami T."/>
            <person name="Toyoda A."/>
            <person name="Takaki Y."/>
            <person name="Nishi S."/>
            <person name="Hori S."/>
            <person name="Arai W."/>
            <person name="Tsubouchi T."/>
            <person name="Morono Y."/>
            <person name="Uchiyama I."/>
            <person name="Ito T."/>
            <person name="Fujiyama A."/>
            <person name="Inagaki F."/>
            <person name="Takami H."/>
        </authorList>
    </citation>
    <scope>NUCLEOTIDE SEQUENCE</scope>
    <source>
        <strain evidence="1">Expedition CK06-06</strain>
    </source>
</reference>
<feature type="non-terminal residue" evidence="1">
    <location>
        <position position="48"/>
    </location>
</feature>
<evidence type="ECO:0000313" key="1">
    <source>
        <dbReference type="EMBL" id="GAH69877.1"/>
    </source>
</evidence>
<comment type="caution">
    <text evidence="1">The sequence shown here is derived from an EMBL/GenBank/DDBJ whole genome shotgun (WGS) entry which is preliminary data.</text>
</comment>
<proteinExistence type="predicted"/>
<protein>
    <submittedName>
        <fullName evidence="1">Uncharacterized protein</fullName>
    </submittedName>
</protein>
<dbReference type="AlphaFoldDB" id="X1HK64"/>